<gene>
    <name evidence="4" type="ORF">J2R98_002224</name>
</gene>
<evidence type="ECO:0000313" key="4">
    <source>
        <dbReference type="EMBL" id="MDQ0352380.1"/>
    </source>
</evidence>
<evidence type="ECO:0000313" key="5">
    <source>
        <dbReference type="Proteomes" id="UP001236723"/>
    </source>
</evidence>
<protein>
    <submittedName>
        <fullName evidence="4">Two-component system chemotaxis response regulator CheY</fullName>
    </submittedName>
</protein>
<evidence type="ECO:0000256" key="2">
    <source>
        <dbReference type="PROSITE-ProRule" id="PRU00169"/>
    </source>
</evidence>
<name>A0ABU0DVA7_9BACI</name>
<proteinExistence type="predicted"/>
<dbReference type="InterPro" id="IPR011006">
    <property type="entry name" value="CheY-like_superfamily"/>
</dbReference>
<evidence type="ECO:0000259" key="3">
    <source>
        <dbReference type="PROSITE" id="PS50110"/>
    </source>
</evidence>
<dbReference type="SUPFAM" id="SSF52172">
    <property type="entry name" value="CheY-like"/>
    <property type="match status" value="1"/>
</dbReference>
<dbReference type="RefSeq" id="WP_307068894.1">
    <property type="nucleotide sequence ID" value="NZ_JAUSUP010000007.1"/>
</dbReference>
<feature type="domain" description="Response regulatory" evidence="3">
    <location>
        <begin position="3"/>
        <end position="118"/>
    </location>
</feature>
<dbReference type="InterPro" id="IPR001789">
    <property type="entry name" value="Sig_transdc_resp-reg_receiver"/>
</dbReference>
<comment type="caution">
    <text evidence="4">The sequence shown here is derived from an EMBL/GenBank/DDBJ whole genome shotgun (WGS) entry which is preliminary data.</text>
</comment>
<keyword evidence="5" id="KW-1185">Reference proteome</keyword>
<dbReference type="Pfam" id="PF00072">
    <property type="entry name" value="Response_reg"/>
    <property type="match status" value="1"/>
</dbReference>
<dbReference type="InterPro" id="IPR050595">
    <property type="entry name" value="Bact_response_regulator"/>
</dbReference>
<organism evidence="4 5">
    <name type="scientific">Alkalibacillus filiformis</name>
    <dbReference type="NCBI Taxonomy" id="200990"/>
    <lineage>
        <taxon>Bacteria</taxon>
        <taxon>Bacillati</taxon>
        <taxon>Bacillota</taxon>
        <taxon>Bacilli</taxon>
        <taxon>Bacillales</taxon>
        <taxon>Bacillaceae</taxon>
        <taxon>Alkalibacillus</taxon>
    </lineage>
</organism>
<dbReference type="EMBL" id="JAUSUP010000007">
    <property type="protein sequence ID" value="MDQ0352380.1"/>
    <property type="molecule type" value="Genomic_DNA"/>
</dbReference>
<dbReference type="PANTHER" id="PTHR44591:SF3">
    <property type="entry name" value="RESPONSE REGULATORY DOMAIN-CONTAINING PROTEIN"/>
    <property type="match status" value="1"/>
</dbReference>
<keyword evidence="1 2" id="KW-0597">Phosphoprotein</keyword>
<accession>A0ABU0DVA7</accession>
<dbReference type="PANTHER" id="PTHR44591">
    <property type="entry name" value="STRESS RESPONSE REGULATOR PROTEIN 1"/>
    <property type="match status" value="1"/>
</dbReference>
<sequence>MSTILIADDSKFMRVHIKHLLLEHGSYDIIEAADGKQAINLYKRLQPDLVVLDITMPHVDGLATLKEIMNIDDSATVVMCSSMGTQSNITESLQLGACDFIIKPHFDRLIDILNNLVTNNKLKRSE</sequence>
<evidence type="ECO:0000256" key="1">
    <source>
        <dbReference type="ARBA" id="ARBA00022553"/>
    </source>
</evidence>
<dbReference type="Proteomes" id="UP001236723">
    <property type="component" value="Unassembled WGS sequence"/>
</dbReference>
<dbReference type="SMART" id="SM00448">
    <property type="entry name" value="REC"/>
    <property type="match status" value="1"/>
</dbReference>
<feature type="modified residue" description="4-aspartylphosphate" evidence="2">
    <location>
        <position position="53"/>
    </location>
</feature>
<dbReference type="Gene3D" id="3.40.50.2300">
    <property type="match status" value="1"/>
</dbReference>
<dbReference type="PROSITE" id="PS50110">
    <property type="entry name" value="RESPONSE_REGULATORY"/>
    <property type="match status" value="1"/>
</dbReference>
<reference evidence="4 5" key="1">
    <citation type="submission" date="2023-07" db="EMBL/GenBank/DDBJ databases">
        <title>Genomic Encyclopedia of Type Strains, Phase IV (KMG-IV): sequencing the most valuable type-strain genomes for metagenomic binning, comparative biology and taxonomic classification.</title>
        <authorList>
            <person name="Goeker M."/>
        </authorList>
    </citation>
    <scope>NUCLEOTIDE SEQUENCE [LARGE SCALE GENOMIC DNA]</scope>
    <source>
        <strain evidence="4 5">DSM 15448</strain>
    </source>
</reference>